<dbReference type="InterPro" id="IPR002110">
    <property type="entry name" value="Ankyrin_rpt"/>
</dbReference>
<name>X6N508_RETFI</name>
<dbReference type="OrthoDB" id="1577640at2759"/>
<dbReference type="Proteomes" id="UP000023152">
    <property type="component" value="Unassembled WGS sequence"/>
</dbReference>
<dbReference type="Pfam" id="PF12796">
    <property type="entry name" value="Ank_2"/>
    <property type="match status" value="1"/>
</dbReference>
<keyword evidence="1" id="KW-0812">Transmembrane</keyword>
<dbReference type="SUPFAM" id="SSF48403">
    <property type="entry name" value="Ankyrin repeat"/>
    <property type="match status" value="1"/>
</dbReference>
<comment type="caution">
    <text evidence="2">The sequence shown here is derived from an EMBL/GenBank/DDBJ whole genome shotgun (WGS) entry which is preliminary data.</text>
</comment>
<feature type="transmembrane region" description="Helical" evidence="1">
    <location>
        <begin position="9"/>
        <end position="29"/>
    </location>
</feature>
<proteinExistence type="predicted"/>
<evidence type="ECO:0000313" key="2">
    <source>
        <dbReference type="EMBL" id="ETO20367.1"/>
    </source>
</evidence>
<dbReference type="EMBL" id="ASPP01012682">
    <property type="protein sequence ID" value="ETO20367.1"/>
    <property type="molecule type" value="Genomic_DNA"/>
</dbReference>
<keyword evidence="1" id="KW-1133">Transmembrane helix</keyword>
<protein>
    <submittedName>
        <fullName evidence="2">Ankyrin repeat protein</fullName>
    </submittedName>
</protein>
<feature type="non-terminal residue" evidence="2">
    <location>
        <position position="220"/>
    </location>
</feature>
<evidence type="ECO:0000256" key="1">
    <source>
        <dbReference type="SAM" id="Phobius"/>
    </source>
</evidence>
<organism evidence="2 3">
    <name type="scientific">Reticulomyxa filosa</name>
    <dbReference type="NCBI Taxonomy" id="46433"/>
    <lineage>
        <taxon>Eukaryota</taxon>
        <taxon>Sar</taxon>
        <taxon>Rhizaria</taxon>
        <taxon>Retaria</taxon>
        <taxon>Foraminifera</taxon>
        <taxon>Monothalamids</taxon>
        <taxon>Reticulomyxidae</taxon>
        <taxon>Reticulomyxa</taxon>
    </lineage>
</organism>
<evidence type="ECO:0000313" key="3">
    <source>
        <dbReference type="Proteomes" id="UP000023152"/>
    </source>
</evidence>
<gene>
    <name evidence="2" type="ORF">RFI_16849</name>
</gene>
<reference evidence="2 3" key="1">
    <citation type="journal article" date="2013" name="Curr. Biol.">
        <title>The Genome of the Foraminiferan Reticulomyxa filosa.</title>
        <authorList>
            <person name="Glockner G."/>
            <person name="Hulsmann N."/>
            <person name="Schleicher M."/>
            <person name="Noegel A.A."/>
            <person name="Eichinger L."/>
            <person name="Gallinger C."/>
            <person name="Pawlowski J."/>
            <person name="Sierra R."/>
            <person name="Euteneuer U."/>
            <person name="Pillet L."/>
            <person name="Moustafa A."/>
            <person name="Platzer M."/>
            <person name="Groth M."/>
            <person name="Szafranski K."/>
            <person name="Schliwa M."/>
        </authorList>
    </citation>
    <scope>NUCLEOTIDE SEQUENCE [LARGE SCALE GENOMIC DNA]</scope>
</reference>
<feature type="transmembrane region" description="Helical" evidence="1">
    <location>
        <begin position="35"/>
        <end position="55"/>
    </location>
</feature>
<accession>X6N508</accession>
<sequence length="220" mass="24541">MFFCSFRSAFLFLLLLFLLGMLIFLELLIELESSVNILLFLQVKIGQCFFILICFRKRKVLEKLLKEHPDWLNGTNQKGETCLIAAIDGLQYEKVEYLLSFGEIDVNGGGNGQSALFAAINAHDEGLAKQLLKRGASCNTIGPDGRHILYHAISQQMLSLADNLFAQVELNFAAVAPETGENVFHWIVETRNIELLNQTVANMKRVCALQNQSTSTVAAN</sequence>
<dbReference type="Gene3D" id="1.25.40.20">
    <property type="entry name" value="Ankyrin repeat-containing domain"/>
    <property type="match status" value="1"/>
</dbReference>
<dbReference type="InterPro" id="IPR036770">
    <property type="entry name" value="Ankyrin_rpt-contain_sf"/>
</dbReference>
<dbReference type="AlphaFoldDB" id="X6N508"/>
<keyword evidence="1" id="KW-0472">Membrane</keyword>
<dbReference type="SMART" id="SM00248">
    <property type="entry name" value="ANK"/>
    <property type="match status" value="4"/>
</dbReference>
<keyword evidence="3" id="KW-1185">Reference proteome</keyword>